<evidence type="ECO:0000259" key="1">
    <source>
        <dbReference type="Pfam" id="PF01695"/>
    </source>
</evidence>
<dbReference type="PANTHER" id="PTHR30050">
    <property type="entry name" value="CHROMOSOMAL REPLICATION INITIATOR PROTEIN DNAA"/>
    <property type="match status" value="1"/>
</dbReference>
<dbReference type="SUPFAM" id="SSF52540">
    <property type="entry name" value="P-loop containing nucleoside triphosphate hydrolases"/>
    <property type="match status" value="1"/>
</dbReference>
<gene>
    <name evidence="2" type="ORF">GIX10_00200</name>
</gene>
<dbReference type="InterPro" id="IPR002611">
    <property type="entry name" value="IstB_ATP-bd"/>
</dbReference>
<dbReference type="GO" id="GO:0005524">
    <property type="term" value="F:ATP binding"/>
    <property type="evidence" value="ECO:0007669"/>
    <property type="project" value="UniProtKB-KW"/>
</dbReference>
<proteinExistence type="predicted"/>
<keyword evidence="2" id="KW-0067">ATP-binding</keyword>
<keyword evidence="2" id="KW-0547">Nucleotide-binding</keyword>
<dbReference type="EMBL" id="WLYL01000001">
    <property type="protein sequence ID" value="MTD09877.1"/>
    <property type="molecule type" value="Genomic_DNA"/>
</dbReference>
<dbReference type="InterPro" id="IPR027417">
    <property type="entry name" value="P-loop_NTPase"/>
</dbReference>
<evidence type="ECO:0000313" key="3">
    <source>
        <dbReference type="Proteomes" id="UP000473854"/>
    </source>
</evidence>
<sequence length="249" mass="28368">MNSMVSAMNFNVQPTQELCIEHNELKVNLFGRVVCKSCAKEFLNEVHVKHESEVNQSVREKHFAGAMLPSRHAESGFKNYQVKNNGQQIALKKCSAFAKDTNNGVNRNLIMVGRTGTGKTHLSCAVAKNVLNDRKYARYTTSEDMANEIANAWKKADDSEASAIHRFTEYDLLILDEYGLHDRHENRLQLVHKVLYSRYDAKKATMLISNMTIEELQKDLGDRLWSRFQHDSLTIVECNWNDSRVGGTS</sequence>
<reference evidence="2 3" key="1">
    <citation type="submission" date="2019-11" db="EMBL/GenBank/DDBJ databases">
        <authorList>
            <person name="An D."/>
        </authorList>
    </citation>
    <scope>NUCLEOTIDE SEQUENCE [LARGE SCALE GENOMIC DNA]</scope>
    <source>
        <strain evidence="2 3">YIM 103518</strain>
    </source>
</reference>
<feature type="domain" description="IstB-like ATP-binding" evidence="1">
    <location>
        <begin position="95"/>
        <end position="224"/>
    </location>
</feature>
<protein>
    <submittedName>
        <fullName evidence="2">ATP-binding protein</fullName>
    </submittedName>
</protein>
<evidence type="ECO:0000313" key="2">
    <source>
        <dbReference type="EMBL" id="MTD09877.1"/>
    </source>
</evidence>
<dbReference type="Proteomes" id="UP000473854">
    <property type="component" value="Unassembled WGS sequence"/>
</dbReference>
<dbReference type="PANTHER" id="PTHR30050:SF4">
    <property type="entry name" value="ATP-BINDING PROTEIN RV3427C IN INSERTION SEQUENCE-RELATED"/>
    <property type="match status" value="1"/>
</dbReference>
<accession>A0A6L6GBV0</accession>
<name>A0A6L6GBV0_9GAMM</name>
<dbReference type="RefSeq" id="WP_154771559.1">
    <property type="nucleotide sequence ID" value="NZ_WLYL01000001.1"/>
</dbReference>
<comment type="caution">
    <text evidence="2">The sequence shown here is derived from an EMBL/GenBank/DDBJ whole genome shotgun (WGS) entry which is preliminary data.</text>
</comment>
<dbReference type="AlphaFoldDB" id="A0A6L6GBV0"/>
<dbReference type="Pfam" id="PF01695">
    <property type="entry name" value="IstB_IS21"/>
    <property type="match status" value="1"/>
</dbReference>
<dbReference type="Gene3D" id="3.40.50.300">
    <property type="entry name" value="P-loop containing nucleotide triphosphate hydrolases"/>
    <property type="match status" value="1"/>
</dbReference>
<organism evidence="2 3">
    <name type="scientific">Acinetobacter faecalis</name>
    <dbReference type="NCBI Taxonomy" id="2665161"/>
    <lineage>
        <taxon>Bacteria</taxon>
        <taxon>Pseudomonadati</taxon>
        <taxon>Pseudomonadota</taxon>
        <taxon>Gammaproteobacteria</taxon>
        <taxon>Moraxellales</taxon>
        <taxon>Moraxellaceae</taxon>
        <taxon>Acinetobacter</taxon>
    </lineage>
</organism>
<dbReference type="GO" id="GO:0006260">
    <property type="term" value="P:DNA replication"/>
    <property type="evidence" value="ECO:0007669"/>
    <property type="project" value="TreeGrafter"/>
</dbReference>
<dbReference type="CDD" id="cd00009">
    <property type="entry name" value="AAA"/>
    <property type="match status" value="1"/>
</dbReference>